<name>A0A8H7FCB7_AGABI</name>
<dbReference type="Proteomes" id="UP000629468">
    <property type="component" value="Unassembled WGS sequence"/>
</dbReference>
<accession>A0A8H7FCB7</accession>
<protein>
    <submittedName>
        <fullName evidence="1">Uncharacterized protein</fullName>
    </submittedName>
</protein>
<dbReference type="EMBL" id="JABXXO010000001">
    <property type="protein sequence ID" value="KAF7785220.1"/>
    <property type="molecule type" value="Genomic_DNA"/>
</dbReference>
<organism evidence="1 2">
    <name type="scientific">Agaricus bisporus var. burnettii</name>
    <dbReference type="NCBI Taxonomy" id="192524"/>
    <lineage>
        <taxon>Eukaryota</taxon>
        <taxon>Fungi</taxon>
        <taxon>Dikarya</taxon>
        <taxon>Basidiomycota</taxon>
        <taxon>Agaricomycotina</taxon>
        <taxon>Agaricomycetes</taxon>
        <taxon>Agaricomycetidae</taxon>
        <taxon>Agaricales</taxon>
        <taxon>Agaricineae</taxon>
        <taxon>Agaricaceae</taxon>
        <taxon>Agaricus</taxon>
    </lineage>
</organism>
<comment type="caution">
    <text evidence="1">The sequence shown here is derived from an EMBL/GenBank/DDBJ whole genome shotgun (WGS) entry which is preliminary data.</text>
</comment>
<proteinExistence type="predicted"/>
<evidence type="ECO:0000313" key="2">
    <source>
        <dbReference type="Proteomes" id="UP000629468"/>
    </source>
</evidence>
<sequence length="176" mass="19225">MSQVYYCDIDFGRQYHLPGVEPPRAPASTFSAQRYDPLRLPSPLLVGDGTTEPRFLDVQEMVLAEMPPALASSIAFPQPHPVLSMNSTRSDGYAGDLGLGGRETWVQKLRGSYENAGKCVCLTWRGITACFLASRASFHNAVQCLCDAIMRAVEPLVGVVRGMIPERAPVTRVALQ</sequence>
<evidence type="ECO:0000313" key="1">
    <source>
        <dbReference type="EMBL" id="KAF7785220.1"/>
    </source>
</evidence>
<gene>
    <name evidence="1" type="ORF">Agabi119p4_1385</name>
</gene>
<dbReference type="AlphaFoldDB" id="A0A8H7FCB7"/>
<reference evidence="1 2" key="1">
    <citation type="journal article" name="Sci. Rep.">
        <title>Telomere-to-telomere assembled and centromere annotated genomes of the two main subspecies of the button mushroom Agaricus bisporus reveal especially polymorphic chromosome ends.</title>
        <authorList>
            <person name="Sonnenberg A.S.M."/>
            <person name="Sedaghat-Telgerd N."/>
            <person name="Lavrijssen B."/>
            <person name="Ohm R.A."/>
            <person name="Hendrickx P.M."/>
            <person name="Scholtmeijer K."/>
            <person name="Baars J.J.P."/>
            <person name="van Peer A."/>
        </authorList>
    </citation>
    <scope>NUCLEOTIDE SEQUENCE [LARGE SCALE GENOMIC DNA]</scope>
    <source>
        <strain evidence="1 2">H119_p4</strain>
    </source>
</reference>